<reference evidence="1" key="2">
    <citation type="submission" date="2002-03" db="EMBL/GenBank/DDBJ databases">
        <authorList>
            <consortium name="The Anopheles Genome Sequencing Consortium"/>
        </authorList>
    </citation>
    <scope>NUCLEOTIDE SEQUENCE</scope>
    <source>
        <strain evidence="1">PEST</strain>
    </source>
</reference>
<dbReference type="EMBL" id="AAAB01008807">
    <property type="protein sequence ID" value="EAU77643.1"/>
    <property type="molecule type" value="Genomic_DNA"/>
</dbReference>
<dbReference type="VEuPathDB" id="VectorBase:AGAP007265"/>
<dbReference type="EnsemblMetazoa" id="AGAP007265-RA">
    <property type="protein sequence ID" value="AGAP007265-PA"/>
    <property type="gene ID" value="AGAP007265"/>
</dbReference>
<sequence length="76" mass="8507">MLILCSACVMQRDLQRLNPYAEFGSIISVHSAQYIRDIPNPHTYSNTGISPPPSPLPKTTRQTGCIKTETHINILR</sequence>
<dbReference type="AlphaFoldDB" id="A0NBD8"/>
<reference evidence="1" key="5">
    <citation type="submission" date="2011-05" db="EMBL/GenBank/DDBJ databases">
        <authorList>
            <consortium name="VectorBase"/>
        </authorList>
    </citation>
    <scope>NUCLEOTIDE SEQUENCE</scope>
    <source>
        <strain evidence="1">PEST</strain>
    </source>
</reference>
<name>A0NBD8_ANOGA</name>
<reference evidence="1" key="4">
    <citation type="journal article" date="2007" name="Genome Biol.">
        <title>Update of the Anopheles gambiae PEST genome assembly.</title>
        <authorList>
            <person name="Sharakhova M.V."/>
            <person name="Hammond M.P."/>
            <person name="Lobo N.F."/>
            <person name="Krzywinski J."/>
            <person name="Unger M.F."/>
            <person name="Hillenmeyer M.E."/>
            <person name="Bruggner R.V."/>
            <person name="Birney E."/>
            <person name="Collins F.H."/>
        </authorList>
    </citation>
    <scope>NUCLEOTIDE SEQUENCE</scope>
    <source>
        <strain evidence="1">PEST</strain>
    </source>
</reference>
<dbReference type="PaxDb" id="7165-AGAP007265-PA"/>
<keyword evidence="3" id="KW-1185">Reference proteome</keyword>
<dbReference type="Proteomes" id="UP000007062">
    <property type="component" value="Chromosome 2L"/>
</dbReference>
<protein>
    <submittedName>
        <fullName evidence="1">AGAP007265-PA</fullName>
    </submittedName>
</protein>
<evidence type="ECO:0000313" key="3">
    <source>
        <dbReference type="Proteomes" id="UP000007062"/>
    </source>
</evidence>
<reference evidence="1 2" key="3">
    <citation type="journal article" date="2004" name="Trends Parasitol.">
        <title>The Anopheles gambiae genome: an update.</title>
        <authorList>
            <person name="Mongin E."/>
            <person name="Louis C."/>
            <person name="Holt R.A."/>
            <person name="Birney E."/>
            <person name="Collins F.H."/>
        </authorList>
    </citation>
    <scope>NUCLEOTIDE SEQUENCE</scope>
    <source>
        <strain evidence="1 2">PEST</strain>
    </source>
</reference>
<accession>A0NBD8</accession>
<evidence type="ECO:0000313" key="2">
    <source>
        <dbReference type="EnsemblMetazoa" id="AGAP007265-PA"/>
    </source>
</evidence>
<dbReference type="HOGENOM" id="CLU_2656474_0_0_1"/>
<organism evidence="1">
    <name type="scientific">Anopheles gambiae</name>
    <name type="common">African malaria mosquito</name>
    <dbReference type="NCBI Taxonomy" id="7165"/>
    <lineage>
        <taxon>Eukaryota</taxon>
        <taxon>Metazoa</taxon>
        <taxon>Ecdysozoa</taxon>
        <taxon>Arthropoda</taxon>
        <taxon>Hexapoda</taxon>
        <taxon>Insecta</taxon>
        <taxon>Pterygota</taxon>
        <taxon>Neoptera</taxon>
        <taxon>Endopterygota</taxon>
        <taxon>Diptera</taxon>
        <taxon>Nematocera</taxon>
        <taxon>Culicoidea</taxon>
        <taxon>Culicidae</taxon>
        <taxon>Anophelinae</taxon>
        <taxon>Anopheles</taxon>
    </lineage>
</organism>
<proteinExistence type="predicted"/>
<reference evidence="1 3" key="1">
    <citation type="journal article" date="2002" name="Science">
        <title>The genome sequence of the malaria mosquito Anopheles gambiae.</title>
        <authorList>
            <person name="Holt R.A."/>
            <person name="Subramanian G.M."/>
            <person name="Halpern A."/>
            <person name="Sutton G.G."/>
            <person name="Charlab R."/>
            <person name="Nusskern D.R."/>
            <person name="Wincker P."/>
            <person name="Clark A.G."/>
            <person name="Ribeiro J.M."/>
            <person name="Wides R."/>
            <person name="Salzberg S.L."/>
            <person name="Loftus B."/>
            <person name="Yandell M."/>
            <person name="Majoros W.H."/>
            <person name="Rusch D.B."/>
            <person name="Lai Z."/>
            <person name="Kraft C.L."/>
            <person name="Abril J.F."/>
            <person name="Anthouard V."/>
            <person name="Arensburger P."/>
            <person name="Atkinson P.W."/>
            <person name="Baden H."/>
            <person name="de Berardinis V."/>
            <person name="Baldwin D."/>
            <person name="Benes V."/>
            <person name="Biedler J."/>
            <person name="Blass C."/>
            <person name="Bolanos R."/>
            <person name="Boscus D."/>
            <person name="Barnstead M."/>
            <person name="Cai S."/>
            <person name="Center A."/>
            <person name="Chaturverdi K."/>
            <person name="Christophides G.K."/>
            <person name="Chrystal M.A."/>
            <person name="Clamp M."/>
            <person name="Cravchik A."/>
            <person name="Curwen V."/>
            <person name="Dana A."/>
            <person name="Delcher A."/>
            <person name="Dew I."/>
            <person name="Evans C.A."/>
            <person name="Flanigan M."/>
            <person name="Grundschober-Freimoser A."/>
            <person name="Friedli L."/>
            <person name="Gu Z."/>
            <person name="Guan P."/>
            <person name="Guigo R."/>
            <person name="Hillenmeyer M.E."/>
            <person name="Hladun S.L."/>
            <person name="Hogan J.R."/>
            <person name="Hong Y.S."/>
            <person name="Hoover J."/>
            <person name="Jaillon O."/>
            <person name="Ke Z."/>
            <person name="Kodira C."/>
            <person name="Kokoza E."/>
            <person name="Koutsos A."/>
            <person name="Letunic I."/>
            <person name="Levitsky A."/>
            <person name="Liang Y."/>
            <person name="Lin J.J."/>
            <person name="Lobo N.F."/>
            <person name="Lopez J.R."/>
            <person name="Malek J.A."/>
            <person name="McIntosh T.C."/>
            <person name="Meister S."/>
            <person name="Miller J."/>
            <person name="Mobarry C."/>
            <person name="Mongin E."/>
            <person name="Murphy S.D."/>
            <person name="O'Brochta D.A."/>
            <person name="Pfannkoch C."/>
            <person name="Qi R."/>
            <person name="Regier M.A."/>
            <person name="Remington K."/>
            <person name="Shao H."/>
            <person name="Sharakhova M.V."/>
            <person name="Sitter C.D."/>
            <person name="Shetty J."/>
            <person name="Smith T.J."/>
            <person name="Strong R."/>
            <person name="Sun J."/>
            <person name="Thomasova D."/>
            <person name="Ton L.Q."/>
            <person name="Topalis P."/>
            <person name="Tu Z."/>
            <person name="Unger M.F."/>
            <person name="Walenz B."/>
            <person name="Wang A."/>
            <person name="Wang J."/>
            <person name="Wang M."/>
            <person name="Wang X."/>
            <person name="Woodford K.J."/>
            <person name="Wortman J.R."/>
            <person name="Wu M."/>
            <person name="Yao A."/>
            <person name="Zdobnov E.M."/>
            <person name="Zhang H."/>
            <person name="Zhao Q."/>
            <person name="Zhao S."/>
            <person name="Zhu S.C."/>
            <person name="Zhimulev I."/>
            <person name="Coluzzi M."/>
            <person name="della Torre A."/>
            <person name="Roth C.W."/>
            <person name="Louis C."/>
            <person name="Kalush F."/>
            <person name="Mural R.J."/>
            <person name="Myers E.W."/>
            <person name="Adams M.D."/>
            <person name="Smith H.O."/>
            <person name="Broder S."/>
            <person name="Gardner M.J."/>
            <person name="Fraser C.M."/>
            <person name="Birney E."/>
            <person name="Bork P."/>
            <person name="Brey P.T."/>
            <person name="Venter J.C."/>
            <person name="Weissenbach J."/>
            <person name="Kafatos F.C."/>
            <person name="Collins F.H."/>
            <person name="Hoffman S.L."/>
        </authorList>
    </citation>
    <scope>NUCLEOTIDE SEQUENCE [LARGE SCALE GENOMIC DNA]</scope>
    <source>
        <strain evidence="1 3">PEST</strain>
    </source>
</reference>
<evidence type="ECO:0000313" key="1">
    <source>
        <dbReference type="EMBL" id="EAU77643.1"/>
    </source>
</evidence>
<gene>
    <name evidence="1" type="ORF">AgaP_AGAP007265</name>
</gene>
<reference evidence="2" key="6">
    <citation type="submission" date="2021-01" db="UniProtKB">
        <authorList>
            <consortium name="EnsemblMetazoa"/>
        </authorList>
    </citation>
    <scope>IDENTIFICATION</scope>
    <source>
        <strain evidence="2">PEST</strain>
    </source>
</reference>